<dbReference type="InterPro" id="IPR017939">
    <property type="entry name" value="G-Glutamylcylcotransferase"/>
</dbReference>
<feature type="compositionally biased region" description="Basic and acidic residues" evidence="5">
    <location>
        <begin position="169"/>
        <end position="180"/>
    </location>
</feature>
<evidence type="ECO:0000313" key="7">
    <source>
        <dbReference type="EMBL" id="KAK4144872.1"/>
    </source>
</evidence>
<feature type="region of interest" description="Disordered" evidence="5">
    <location>
        <begin position="1"/>
        <end position="23"/>
    </location>
</feature>
<keyword evidence="6" id="KW-1133">Transmembrane helix</keyword>
<dbReference type="Proteomes" id="UP001302676">
    <property type="component" value="Unassembled WGS sequence"/>
</dbReference>
<reference evidence="7" key="2">
    <citation type="submission" date="2023-05" db="EMBL/GenBank/DDBJ databases">
        <authorList>
            <consortium name="Lawrence Berkeley National Laboratory"/>
            <person name="Steindorff A."/>
            <person name="Hensen N."/>
            <person name="Bonometti L."/>
            <person name="Westerberg I."/>
            <person name="Brannstrom I.O."/>
            <person name="Guillou S."/>
            <person name="Cros-Aarteil S."/>
            <person name="Calhoun S."/>
            <person name="Haridas S."/>
            <person name="Kuo A."/>
            <person name="Mondo S."/>
            <person name="Pangilinan J."/>
            <person name="Riley R."/>
            <person name="Labutti K."/>
            <person name="Andreopoulos B."/>
            <person name="Lipzen A."/>
            <person name="Chen C."/>
            <person name="Yanf M."/>
            <person name="Daum C."/>
            <person name="Ng V."/>
            <person name="Clum A."/>
            <person name="Ohm R."/>
            <person name="Martin F."/>
            <person name="Silar P."/>
            <person name="Natvig D."/>
            <person name="Lalanne C."/>
            <person name="Gautier V."/>
            <person name="Ament-Velasquez S.L."/>
            <person name="Kruys A."/>
            <person name="Hutchinson M.I."/>
            <person name="Powell A.J."/>
            <person name="Barry K."/>
            <person name="Miller A.N."/>
            <person name="Grigoriev I.V."/>
            <person name="Debuchy R."/>
            <person name="Gladieux P."/>
            <person name="Thoren M.H."/>
            <person name="Johannesson H."/>
        </authorList>
    </citation>
    <scope>NUCLEOTIDE SEQUENCE</scope>
    <source>
        <strain evidence="7">CBS 141.50</strain>
    </source>
</reference>
<evidence type="ECO:0000256" key="3">
    <source>
        <dbReference type="PIRSR" id="PIRSR617939-1"/>
    </source>
</evidence>
<evidence type="ECO:0000256" key="1">
    <source>
        <dbReference type="ARBA" id="ARBA00012346"/>
    </source>
</evidence>
<feature type="transmembrane region" description="Helical" evidence="6">
    <location>
        <begin position="342"/>
        <end position="366"/>
    </location>
</feature>
<gene>
    <name evidence="7" type="ORF">C8A04DRAFT_36236</name>
</gene>
<keyword evidence="6" id="KW-0812">Transmembrane</keyword>
<sequence>MGSSKTPCQPAAQQEAQIPKSKDDTALWSLRHIQILWSWAARPDPKKKKSYPPVSSIPQTSFARLSEPDVAPSPFPSEPVLANTFHHDVAVNPKTVLYLAYGSNMCAQTFLGVRGIRPLSQVNVAAPSLDLTFDLPGIPYREPCFANTAIRKVPGEPPKYPPGTTAPSDEEKVHESERSQVTRRPAWDRGLYGVVYEVTTEDYARIVATEGGGASYHDILVPCFMLSQDARLSEQPAVPGSPNPFLAHTLYAPRLPNGPGSGDQKAGNDGGGNEDNHKLRLPSWLARLLSPCRRPQPDYAQPSARYLKLLADGAREHELPQEYQAYLAALQPYTATTDRQRWGQLIFLGFWFPVILPVMIASRLFADKRGRSPPLIVKATTIMFNLVWISYDSVAKRIFGDGERTMEQEGGSDETAIVSKTKARARRGSLAGLRGMEEVADEEKKVSMNGHR</sequence>
<dbReference type="EC" id="4.3.2.9" evidence="1"/>
<feature type="binding site" evidence="4">
    <location>
        <position position="306"/>
    </location>
    <ligand>
        <name>substrate</name>
    </ligand>
</feature>
<evidence type="ECO:0000256" key="4">
    <source>
        <dbReference type="PIRSR" id="PIRSR617939-2"/>
    </source>
</evidence>
<dbReference type="EMBL" id="MU853573">
    <property type="protein sequence ID" value="KAK4144872.1"/>
    <property type="molecule type" value="Genomic_DNA"/>
</dbReference>
<name>A0AAN6V4X6_9PEZI</name>
<keyword evidence="2" id="KW-0456">Lyase</keyword>
<protein>
    <recommendedName>
        <fullName evidence="1">gamma-glutamylcyclotransferase</fullName>
        <ecNumber evidence="1">4.3.2.9</ecNumber>
    </recommendedName>
</protein>
<accession>A0AAN6V4X6</accession>
<dbReference type="RefSeq" id="XP_062638243.1">
    <property type="nucleotide sequence ID" value="XM_062783452.1"/>
</dbReference>
<proteinExistence type="predicted"/>
<feature type="compositionally biased region" description="Polar residues" evidence="5">
    <location>
        <begin position="1"/>
        <end position="16"/>
    </location>
</feature>
<organism evidence="7 8">
    <name type="scientific">Dichotomopilus funicola</name>
    <dbReference type="NCBI Taxonomy" id="1934379"/>
    <lineage>
        <taxon>Eukaryota</taxon>
        <taxon>Fungi</taxon>
        <taxon>Dikarya</taxon>
        <taxon>Ascomycota</taxon>
        <taxon>Pezizomycotina</taxon>
        <taxon>Sordariomycetes</taxon>
        <taxon>Sordariomycetidae</taxon>
        <taxon>Sordariales</taxon>
        <taxon>Chaetomiaceae</taxon>
        <taxon>Dichotomopilus</taxon>
    </lineage>
</organism>
<reference evidence="7" key="1">
    <citation type="journal article" date="2023" name="Mol. Phylogenet. Evol.">
        <title>Genome-scale phylogeny and comparative genomics of the fungal order Sordariales.</title>
        <authorList>
            <person name="Hensen N."/>
            <person name="Bonometti L."/>
            <person name="Westerberg I."/>
            <person name="Brannstrom I.O."/>
            <person name="Guillou S."/>
            <person name="Cros-Aarteil S."/>
            <person name="Calhoun S."/>
            <person name="Haridas S."/>
            <person name="Kuo A."/>
            <person name="Mondo S."/>
            <person name="Pangilinan J."/>
            <person name="Riley R."/>
            <person name="LaButti K."/>
            <person name="Andreopoulos B."/>
            <person name="Lipzen A."/>
            <person name="Chen C."/>
            <person name="Yan M."/>
            <person name="Daum C."/>
            <person name="Ng V."/>
            <person name="Clum A."/>
            <person name="Steindorff A."/>
            <person name="Ohm R.A."/>
            <person name="Martin F."/>
            <person name="Silar P."/>
            <person name="Natvig D.O."/>
            <person name="Lalanne C."/>
            <person name="Gautier V."/>
            <person name="Ament-Velasquez S.L."/>
            <person name="Kruys A."/>
            <person name="Hutchinson M.I."/>
            <person name="Powell A.J."/>
            <person name="Barry K."/>
            <person name="Miller A.N."/>
            <person name="Grigoriev I.V."/>
            <person name="Debuchy R."/>
            <person name="Gladieux P."/>
            <person name="Hiltunen Thoren M."/>
            <person name="Johannesson H."/>
        </authorList>
    </citation>
    <scope>NUCLEOTIDE SEQUENCE</scope>
    <source>
        <strain evidence="7">CBS 141.50</strain>
    </source>
</reference>
<dbReference type="PANTHER" id="PTHR12935:SF0">
    <property type="entry name" value="GAMMA-GLUTAMYLCYCLOTRANSFERASE"/>
    <property type="match status" value="1"/>
</dbReference>
<feature type="region of interest" description="Disordered" evidence="5">
    <location>
        <begin position="252"/>
        <end position="276"/>
    </location>
</feature>
<dbReference type="Gene3D" id="3.10.490.10">
    <property type="entry name" value="Gamma-glutamyl cyclotransferase-like"/>
    <property type="match status" value="1"/>
</dbReference>
<dbReference type="GO" id="GO:0003839">
    <property type="term" value="F:gamma-glutamylcyclotransferase activity"/>
    <property type="evidence" value="ECO:0007669"/>
    <property type="project" value="UniProtKB-EC"/>
</dbReference>
<keyword evidence="6" id="KW-0472">Membrane</keyword>
<dbReference type="AlphaFoldDB" id="A0AAN6V4X6"/>
<feature type="binding site" evidence="4">
    <location>
        <begin position="98"/>
        <end position="103"/>
    </location>
    <ligand>
        <name>substrate</name>
    </ligand>
</feature>
<evidence type="ECO:0000256" key="6">
    <source>
        <dbReference type="SAM" id="Phobius"/>
    </source>
</evidence>
<dbReference type="GeneID" id="87820065"/>
<feature type="active site" description="Proton acceptor" evidence="3">
    <location>
        <position position="210"/>
    </location>
</feature>
<evidence type="ECO:0000256" key="2">
    <source>
        <dbReference type="ARBA" id="ARBA00023239"/>
    </source>
</evidence>
<keyword evidence="8" id="KW-1185">Reference proteome</keyword>
<dbReference type="PANTHER" id="PTHR12935">
    <property type="entry name" value="GAMMA-GLUTAMYLCYCLOTRANSFERASE"/>
    <property type="match status" value="1"/>
</dbReference>
<evidence type="ECO:0000256" key="5">
    <source>
        <dbReference type="SAM" id="MobiDB-lite"/>
    </source>
</evidence>
<comment type="caution">
    <text evidence="7">The sequence shown here is derived from an EMBL/GenBank/DDBJ whole genome shotgun (WGS) entry which is preliminary data.</text>
</comment>
<feature type="region of interest" description="Disordered" evidence="5">
    <location>
        <begin position="151"/>
        <end position="182"/>
    </location>
</feature>
<evidence type="ECO:0000313" key="8">
    <source>
        <dbReference type="Proteomes" id="UP001302676"/>
    </source>
</evidence>